<reference evidence="5" key="1">
    <citation type="submission" date="2021-01" db="EMBL/GenBank/DDBJ databases">
        <authorList>
            <consortium name="Genoscope - CEA"/>
            <person name="William W."/>
        </authorList>
    </citation>
    <scope>NUCLEOTIDE SEQUENCE</scope>
</reference>
<keyword evidence="4" id="KW-0472">Membrane</keyword>
<gene>
    <name evidence="5" type="ORF">POCTA_138.1.T1340158</name>
</gene>
<evidence type="ECO:0000313" key="5">
    <source>
        <dbReference type="EMBL" id="CAD8205150.1"/>
    </source>
</evidence>
<dbReference type="InterPro" id="IPR011936">
    <property type="entry name" value="Myxo_disulph_rpt"/>
</dbReference>
<dbReference type="OrthoDB" id="536211at2759"/>
<sequence>MKQQIRFQCSIHCNQCQLDLDKNQQCIKCKIGYFLDKNDCVQCSINCFECIEQANCVSCKFPQQKNNKDQLCKFGYYADEINGTFLNKYGDQIKVKEEECDDGNAIKGYRCDNECKLENKYIFINGLSIIPNYPKPLLQSVLCLLYYLIVQIVLFCYYQCAKGQKLVFI</sequence>
<comment type="caution">
    <text evidence="5">The sequence shown here is derived from an EMBL/GenBank/DDBJ whole genome shotgun (WGS) entry which is preliminary data.</text>
</comment>
<keyword evidence="4" id="KW-0812">Transmembrane</keyword>
<dbReference type="EMBL" id="CAJJDP010000135">
    <property type="protein sequence ID" value="CAD8205150.1"/>
    <property type="molecule type" value="Genomic_DNA"/>
</dbReference>
<feature type="transmembrane region" description="Helical" evidence="4">
    <location>
        <begin position="137"/>
        <end position="158"/>
    </location>
</feature>
<accession>A0A8S1XV76</accession>
<keyword evidence="4" id="KW-1133">Transmembrane helix</keyword>
<name>A0A8S1XV76_PAROT</name>
<evidence type="ECO:0000256" key="3">
    <source>
        <dbReference type="ARBA" id="ARBA00023157"/>
    </source>
</evidence>
<keyword evidence="2" id="KW-0677">Repeat</keyword>
<evidence type="ECO:0000256" key="4">
    <source>
        <dbReference type="SAM" id="Phobius"/>
    </source>
</evidence>
<dbReference type="AlphaFoldDB" id="A0A8S1XV76"/>
<evidence type="ECO:0000256" key="2">
    <source>
        <dbReference type="ARBA" id="ARBA00022737"/>
    </source>
</evidence>
<organism evidence="5 6">
    <name type="scientific">Paramecium octaurelia</name>
    <dbReference type="NCBI Taxonomy" id="43137"/>
    <lineage>
        <taxon>Eukaryota</taxon>
        <taxon>Sar</taxon>
        <taxon>Alveolata</taxon>
        <taxon>Ciliophora</taxon>
        <taxon>Intramacronucleata</taxon>
        <taxon>Oligohymenophorea</taxon>
        <taxon>Peniculida</taxon>
        <taxon>Parameciidae</taxon>
        <taxon>Paramecium</taxon>
    </lineage>
</organism>
<proteinExistence type="predicted"/>
<evidence type="ECO:0008006" key="7">
    <source>
        <dbReference type="Google" id="ProtNLM"/>
    </source>
</evidence>
<dbReference type="Pfam" id="PF13948">
    <property type="entry name" value="DUF4215"/>
    <property type="match status" value="1"/>
</dbReference>
<keyword evidence="3" id="KW-1015">Disulfide bond</keyword>
<dbReference type="NCBIfam" id="TIGR02232">
    <property type="entry name" value="myxo_disulf_rpt"/>
    <property type="match status" value="1"/>
</dbReference>
<dbReference type="Proteomes" id="UP000683925">
    <property type="component" value="Unassembled WGS sequence"/>
</dbReference>
<protein>
    <recommendedName>
        <fullName evidence="7">Transmembrane protein</fullName>
    </recommendedName>
</protein>
<evidence type="ECO:0000256" key="1">
    <source>
        <dbReference type="ARBA" id="ARBA00022729"/>
    </source>
</evidence>
<keyword evidence="6" id="KW-1185">Reference proteome</keyword>
<keyword evidence="1" id="KW-0732">Signal</keyword>
<evidence type="ECO:0000313" key="6">
    <source>
        <dbReference type="Proteomes" id="UP000683925"/>
    </source>
</evidence>